<protein>
    <submittedName>
        <fullName evidence="2">Ethyl tert-butyl ether degradation EthD</fullName>
    </submittedName>
</protein>
<dbReference type="Proteomes" id="UP000000757">
    <property type="component" value="Chromosome"/>
</dbReference>
<dbReference type="Gene3D" id="3.30.70.100">
    <property type="match status" value="1"/>
</dbReference>
<dbReference type="EMBL" id="CP000480">
    <property type="protein sequence ID" value="ABK75162.1"/>
    <property type="molecule type" value="Genomic_DNA"/>
</dbReference>
<dbReference type="PANTHER" id="PTHR40260:SF2">
    <property type="entry name" value="BLR8190 PROTEIN"/>
    <property type="match status" value="1"/>
</dbReference>
<dbReference type="PATRIC" id="fig|246196.19.peg.2916"/>
<dbReference type="KEGG" id="msb:LJ00_14695"/>
<sequence>MTMMLVHYVGNADSRFDRDYYMTEHVPLVERTWGPHGLRSAEVYFAAEAGEADGVITICLCHFEDRDAMEKALSAPETAAVMDDVANFTDIAPVRTVMERGVGGAT</sequence>
<dbReference type="KEGG" id="msm:MSMEG_2953"/>
<dbReference type="InterPro" id="IPR011008">
    <property type="entry name" value="Dimeric_a/b-barrel"/>
</dbReference>
<accession>A0QWI4</accession>
<dbReference type="GeneID" id="93457733"/>
<feature type="domain" description="EthD" evidence="1">
    <location>
        <begin position="17"/>
        <end position="90"/>
    </location>
</feature>
<reference evidence="2 3" key="1">
    <citation type="submission" date="2006-10" db="EMBL/GenBank/DDBJ databases">
        <authorList>
            <person name="Fleischmann R.D."/>
            <person name="Dodson R.J."/>
            <person name="Haft D.H."/>
            <person name="Merkel J.S."/>
            <person name="Nelson W.C."/>
            <person name="Fraser C.M."/>
        </authorList>
    </citation>
    <scope>NUCLEOTIDE SEQUENCE [LARGE SCALE GENOMIC DNA]</scope>
    <source>
        <strain evidence="3">ATCC 700084 / mc(2)155</strain>
    </source>
</reference>
<dbReference type="OrthoDB" id="5343971at2"/>
<dbReference type="NCBIfam" id="TIGR02118">
    <property type="entry name" value="EthD family reductase"/>
    <property type="match status" value="1"/>
</dbReference>
<dbReference type="eggNOG" id="COG2267">
    <property type="taxonomic scope" value="Bacteria"/>
</dbReference>
<dbReference type="PaxDb" id="246196-MSMEI_2879"/>
<dbReference type="STRING" id="246196.MSMEG_2953"/>
<dbReference type="Pfam" id="PF07110">
    <property type="entry name" value="EthD"/>
    <property type="match status" value="1"/>
</dbReference>
<dbReference type="InterPro" id="IPR009799">
    <property type="entry name" value="EthD_dom"/>
</dbReference>
<organism evidence="2 3">
    <name type="scientific">Mycolicibacterium smegmatis (strain ATCC 700084 / mc(2)155)</name>
    <name type="common">Mycobacterium smegmatis</name>
    <dbReference type="NCBI Taxonomy" id="246196"/>
    <lineage>
        <taxon>Bacteria</taxon>
        <taxon>Bacillati</taxon>
        <taxon>Actinomycetota</taxon>
        <taxon>Actinomycetes</taxon>
        <taxon>Mycobacteriales</taxon>
        <taxon>Mycobacteriaceae</taxon>
        <taxon>Mycolicibacterium</taxon>
    </lineage>
</organism>
<keyword evidence="3" id="KW-1185">Reference proteome</keyword>
<gene>
    <name evidence="2" type="ordered locus">MSMEG_2953</name>
</gene>
<evidence type="ECO:0000313" key="2">
    <source>
        <dbReference type="EMBL" id="ABK75162.1"/>
    </source>
</evidence>
<dbReference type="PANTHER" id="PTHR40260">
    <property type="entry name" value="BLR8190 PROTEIN"/>
    <property type="match status" value="1"/>
</dbReference>
<dbReference type="RefSeq" id="WP_011728716.1">
    <property type="nucleotide sequence ID" value="NC_008596.1"/>
</dbReference>
<name>A0QWI4_MYCS2</name>
<dbReference type="GO" id="GO:0016491">
    <property type="term" value="F:oxidoreductase activity"/>
    <property type="evidence" value="ECO:0007669"/>
    <property type="project" value="InterPro"/>
</dbReference>
<proteinExistence type="predicted"/>
<evidence type="ECO:0000259" key="1">
    <source>
        <dbReference type="Pfam" id="PF07110"/>
    </source>
</evidence>
<dbReference type="SUPFAM" id="SSF54909">
    <property type="entry name" value="Dimeric alpha+beta barrel"/>
    <property type="match status" value="1"/>
</dbReference>
<evidence type="ECO:0000313" key="3">
    <source>
        <dbReference type="Proteomes" id="UP000000757"/>
    </source>
</evidence>
<dbReference type="AlphaFoldDB" id="A0QWI4"/>